<organism evidence="1 2">
    <name type="scientific">Hominilimicola fabiformis</name>
    <dbReference type="NCBI Taxonomy" id="2885356"/>
    <lineage>
        <taxon>Bacteria</taxon>
        <taxon>Bacillati</taxon>
        <taxon>Bacillota</taxon>
        <taxon>Clostridia</taxon>
        <taxon>Eubacteriales</taxon>
        <taxon>Oscillospiraceae</taxon>
        <taxon>Hominilimicola</taxon>
    </lineage>
</organism>
<evidence type="ECO:0000313" key="1">
    <source>
        <dbReference type="EMBL" id="MCC2211101.1"/>
    </source>
</evidence>
<name>A0AAE3JA49_9FIRM</name>
<keyword evidence="2" id="KW-1185">Reference proteome</keyword>
<dbReference type="EMBL" id="JAJEQM010000013">
    <property type="protein sequence ID" value="MCC2211101.1"/>
    <property type="molecule type" value="Genomic_DNA"/>
</dbReference>
<protein>
    <submittedName>
        <fullName evidence="1">Uncharacterized protein</fullName>
    </submittedName>
</protein>
<dbReference type="Proteomes" id="UP001198242">
    <property type="component" value="Unassembled WGS sequence"/>
</dbReference>
<dbReference type="AlphaFoldDB" id="A0AAE3JA49"/>
<gene>
    <name evidence="1" type="ORF">LKE05_09920</name>
</gene>
<comment type="caution">
    <text evidence="1">The sequence shown here is derived from an EMBL/GenBank/DDBJ whole genome shotgun (WGS) entry which is preliminary data.</text>
</comment>
<sequence length="65" mass="7672">MRIKARLWACFFDIQKESGTSEYTRLTALAPMKRCFFDRDTVKNAIYEKWLDGRLLIMNAGCFDD</sequence>
<evidence type="ECO:0000313" key="2">
    <source>
        <dbReference type="Proteomes" id="UP001198242"/>
    </source>
</evidence>
<reference evidence="1 2" key="1">
    <citation type="submission" date="2021-10" db="EMBL/GenBank/DDBJ databases">
        <title>Anaerobic single-cell dispensing facilitates the cultivation of human gut bacteria.</title>
        <authorList>
            <person name="Afrizal A."/>
        </authorList>
    </citation>
    <scope>NUCLEOTIDE SEQUENCE [LARGE SCALE GENOMIC DNA]</scope>
    <source>
        <strain evidence="1 2">CLA-AA-H232</strain>
    </source>
</reference>
<accession>A0AAE3JA49</accession>
<proteinExistence type="predicted"/>
<dbReference type="RefSeq" id="WP_308456715.1">
    <property type="nucleotide sequence ID" value="NZ_JAJEQM010000013.1"/>
</dbReference>